<sequence>MCRIFVNTDPILYESRSRSVRIHGMVTSIRLENLFWNVLADIAADQGMTTNRLIMTLYDEVVEAHGKVQNLASFLRVSCVRYMEAGPGAAAAPVDVDEDTAMRHDDPPSSSVHRLRPPRRAAAPRSG</sequence>
<protein>
    <submittedName>
        <fullName evidence="3">Ribbon-helix-helix domain-containing protein</fullName>
    </submittedName>
</protein>
<reference evidence="3 4" key="1">
    <citation type="submission" date="2020-05" db="EMBL/GenBank/DDBJ databases">
        <title>Azospirillum oleiclasticum sp. nov, a nitrogen-fixing and heavy crude oil-emulsifying bacterium isolated from the crude oil of Yumen Oilfield.</title>
        <authorList>
            <person name="Wu D."/>
            <person name="Cai M."/>
            <person name="Zhang X."/>
        </authorList>
    </citation>
    <scope>NUCLEOTIDE SEQUENCE [LARGE SCALE GENOMIC DNA]</scope>
    <source>
        <strain evidence="3 4">ROY-1-1-2</strain>
    </source>
</reference>
<dbReference type="InterPro" id="IPR027373">
    <property type="entry name" value="RHH_dom"/>
</dbReference>
<comment type="caution">
    <text evidence="3">The sequence shown here is derived from an EMBL/GenBank/DDBJ whole genome shotgun (WGS) entry which is preliminary data.</text>
</comment>
<dbReference type="EMBL" id="JABFDB010000009">
    <property type="protein sequence ID" value="NYZ20826.1"/>
    <property type="molecule type" value="Genomic_DNA"/>
</dbReference>
<dbReference type="RefSeq" id="WP_180282604.1">
    <property type="nucleotide sequence ID" value="NZ_JABFDB010000009.1"/>
</dbReference>
<dbReference type="Pfam" id="PF13467">
    <property type="entry name" value="RHH_4"/>
    <property type="match status" value="1"/>
</dbReference>
<evidence type="ECO:0000259" key="2">
    <source>
        <dbReference type="Pfam" id="PF13467"/>
    </source>
</evidence>
<name>A0ABX2TC51_9PROT</name>
<organism evidence="3 4">
    <name type="scientific">Azospirillum oleiclasticum</name>
    <dbReference type="NCBI Taxonomy" id="2735135"/>
    <lineage>
        <taxon>Bacteria</taxon>
        <taxon>Pseudomonadati</taxon>
        <taxon>Pseudomonadota</taxon>
        <taxon>Alphaproteobacteria</taxon>
        <taxon>Rhodospirillales</taxon>
        <taxon>Azospirillaceae</taxon>
        <taxon>Azospirillum</taxon>
    </lineage>
</organism>
<dbReference type="InterPro" id="IPR038268">
    <property type="entry name" value="RHH_sf"/>
</dbReference>
<evidence type="ECO:0000313" key="4">
    <source>
        <dbReference type="Proteomes" id="UP000584642"/>
    </source>
</evidence>
<gene>
    <name evidence="3" type="ORF">HND93_14020</name>
</gene>
<evidence type="ECO:0000256" key="1">
    <source>
        <dbReference type="SAM" id="MobiDB-lite"/>
    </source>
</evidence>
<dbReference type="Gene3D" id="1.10.3990.20">
    <property type="entry name" value="protein bp1543"/>
    <property type="match status" value="1"/>
</dbReference>
<dbReference type="Proteomes" id="UP000584642">
    <property type="component" value="Unassembled WGS sequence"/>
</dbReference>
<proteinExistence type="predicted"/>
<evidence type="ECO:0000313" key="3">
    <source>
        <dbReference type="EMBL" id="NYZ20826.1"/>
    </source>
</evidence>
<accession>A0ABX2TC51</accession>
<feature type="domain" description="Ribbon-helix-helix" evidence="2">
    <location>
        <begin position="16"/>
        <end position="82"/>
    </location>
</feature>
<feature type="region of interest" description="Disordered" evidence="1">
    <location>
        <begin position="89"/>
        <end position="127"/>
    </location>
</feature>
<keyword evidence="4" id="KW-1185">Reference proteome</keyword>